<dbReference type="SUPFAM" id="SSF50475">
    <property type="entry name" value="FMN-binding split barrel"/>
    <property type="match status" value="1"/>
</dbReference>
<evidence type="ECO:0000313" key="1">
    <source>
        <dbReference type="EMBL" id="AIL64348.1"/>
    </source>
</evidence>
<proteinExistence type="predicted"/>
<dbReference type="Pfam" id="PF04299">
    <property type="entry name" value="FMN_bind_2"/>
    <property type="match status" value="1"/>
</dbReference>
<dbReference type="PANTHER" id="PTHR35802:SF1">
    <property type="entry name" value="PROTEASE SYNTHASE AND SPORULATION PROTEIN PAI 2"/>
    <property type="match status" value="1"/>
</dbReference>
<name>A0A077FGK1_9PSED</name>
<dbReference type="AlphaFoldDB" id="A0A077FGK1"/>
<protein>
    <submittedName>
        <fullName evidence="1">FMN-binding negative transcriptional regulator</fullName>
    </submittedName>
</protein>
<dbReference type="InterPro" id="IPR012349">
    <property type="entry name" value="Split_barrel_FMN-bd"/>
</dbReference>
<dbReference type="InterPro" id="IPR007396">
    <property type="entry name" value="TR_PAI2-type"/>
</dbReference>
<dbReference type="KEGG" id="palk:PSAKL28_52080"/>
<dbReference type="Proteomes" id="UP000028931">
    <property type="component" value="Chromosome"/>
</dbReference>
<sequence length="209" mass="23249">MFTPSSYKETDLSQLHRQIEQTRLAVLVTQGEQGLQASHLPLLLDRSQGSNGTLYGHFARANRQWQALENGAEALVVFSGPDAYVSAGYYPSKAEDPRTVPTWNYLAVHAWGKAEVYHDAEHLLDIVRRLSDHHEQTQAKPWSVDEAPADYMTGMLKAIVGFALPIERLQGTRKLSQNRSAIDIEGVRTSLANSSDPLDNQLAAVMRHS</sequence>
<gene>
    <name evidence="1" type="ORF">PSAKL28_52080</name>
</gene>
<evidence type="ECO:0000313" key="2">
    <source>
        <dbReference type="Proteomes" id="UP000028931"/>
    </source>
</evidence>
<accession>A0A077FGK1</accession>
<dbReference type="PANTHER" id="PTHR35802">
    <property type="entry name" value="PROTEASE SYNTHASE AND SPORULATION PROTEIN PAI 2"/>
    <property type="match status" value="1"/>
</dbReference>
<dbReference type="OrthoDB" id="9794948at2"/>
<organism evidence="1 2">
    <name type="scientific">Pseudomonas alkylphenolica</name>
    <dbReference type="NCBI Taxonomy" id="237609"/>
    <lineage>
        <taxon>Bacteria</taxon>
        <taxon>Pseudomonadati</taxon>
        <taxon>Pseudomonadota</taxon>
        <taxon>Gammaproteobacteria</taxon>
        <taxon>Pseudomonadales</taxon>
        <taxon>Pseudomonadaceae</taxon>
        <taxon>Pseudomonas</taxon>
    </lineage>
</organism>
<dbReference type="eggNOG" id="COG2808">
    <property type="taxonomic scope" value="Bacteria"/>
</dbReference>
<dbReference type="HOGENOM" id="CLU_065853_0_1_6"/>
<reference evidence="1 2" key="1">
    <citation type="submission" date="2014-07" db="EMBL/GenBank/DDBJ databases">
        <authorList>
            <person name="Lee K."/>
            <person name="Lim J.Y."/>
            <person name="Hwang I."/>
        </authorList>
    </citation>
    <scope>NUCLEOTIDE SEQUENCE [LARGE SCALE GENOMIC DNA]</scope>
    <source>
        <strain evidence="1 2">KL28</strain>
    </source>
</reference>
<dbReference type="EMBL" id="CP009048">
    <property type="protein sequence ID" value="AIL64348.1"/>
    <property type="molecule type" value="Genomic_DNA"/>
</dbReference>
<dbReference type="Gene3D" id="2.30.110.10">
    <property type="entry name" value="Electron Transport, Fmn-binding Protein, Chain A"/>
    <property type="match status" value="1"/>
</dbReference>
<dbReference type="PIRSF" id="PIRSF010372">
    <property type="entry name" value="PaiB"/>
    <property type="match status" value="1"/>
</dbReference>
<dbReference type="RefSeq" id="WP_038616003.1">
    <property type="nucleotide sequence ID" value="NZ_CP009048.1"/>
</dbReference>